<dbReference type="InterPro" id="IPR002223">
    <property type="entry name" value="Kunitz_BPTI"/>
</dbReference>
<reference evidence="2" key="1">
    <citation type="submission" date="2023-10" db="EMBL/GenBank/DDBJ databases">
        <title>Genome assembly of Pristionchus species.</title>
        <authorList>
            <person name="Yoshida K."/>
            <person name="Sommer R.J."/>
        </authorList>
    </citation>
    <scope>NUCLEOTIDE SEQUENCE</scope>
    <source>
        <strain evidence="2">RS0144</strain>
    </source>
</reference>
<evidence type="ECO:0000313" key="2">
    <source>
        <dbReference type="EMBL" id="GMS91516.1"/>
    </source>
</evidence>
<feature type="domain" description="BPTI/Kunitz inhibitor" evidence="1">
    <location>
        <begin position="103"/>
        <end position="154"/>
    </location>
</feature>
<proteinExistence type="predicted"/>
<dbReference type="InterPro" id="IPR036880">
    <property type="entry name" value="Kunitz_BPTI_sf"/>
</dbReference>
<evidence type="ECO:0000259" key="1">
    <source>
        <dbReference type="PROSITE" id="PS50279"/>
    </source>
</evidence>
<dbReference type="Proteomes" id="UP001432027">
    <property type="component" value="Unassembled WGS sequence"/>
</dbReference>
<gene>
    <name evidence="2" type="ORF">PENTCL1PPCAC_13691</name>
</gene>
<dbReference type="AlphaFoldDB" id="A0AAV5T7I4"/>
<organism evidence="2 3">
    <name type="scientific">Pristionchus entomophagus</name>
    <dbReference type="NCBI Taxonomy" id="358040"/>
    <lineage>
        <taxon>Eukaryota</taxon>
        <taxon>Metazoa</taxon>
        <taxon>Ecdysozoa</taxon>
        <taxon>Nematoda</taxon>
        <taxon>Chromadorea</taxon>
        <taxon>Rhabditida</taxon>
        <taxon>Rhabditina</taxon>
        <taxon>Diplogasteromorpha</taxon>
        <taxon>Diplogasteroidea</taxon>
        <taxon>Neodiplogasteridae</taxon>
        <taxon>Pristionchus</taxon>
    </lineage>
</organism>
<comment type="caution">
    <text evidence="2">The sequence shown here is derived from an EMBL/GenBank/DDBJ whole genome shotgun (WGS) entry which is preliminary data.</text>
</comment>
<dbReference type="SUPFAM" id="SSF57362">
    <property type="entry name" value="BPTI-like"/>
    <property type="match status" value="1"/>
</dbReference>
<dbReference type="EMBL" id="BTSX01000003">
    <property type="protein sequence ID" value="GMS91516.1"/>
    <property type="molecule type" value="Genomic_DNA"/>
</dbReference>
<protein>
    <recommendedName>
        <fullName evidence="1">BPTI/Kunitz inhibitor domain-containing protein</fullName>
    </recommendedName>
</protein>
<dbReference type="PROSITE" id="PS50279">
    <property type="entry name" value="BPTI_KUNITZ_2"/>
    <property type="match status" value="1"/>
</dbReference>
<name>A0AAV5T7I4_9BILA</name>
<sequence length="156" mass="17243">VCWCLLLAVSNARHRWSHRCEARSGGGAATIVSWRPIRFRPLHGDLPRLEQGAVPNRDIEDAAEKREAAIEARMEVVDEEGGVKRVGAFAPPKKAKQSMDPRCSEFENNGLCRNAARVYLFNKALGRCSRALVGACPGYPISGFRTFEECAAVCKR</sequence>
<evidence type="ECO:0000313" key="3">
    <source>
        <dbReference type="Proteomes" id="UP001432027"/>
    </source>
</evidence>
<feature type="non-terminal residue" evidence="2">
    <location>
        <position position="156"/>
    </location>
</feature>
<feature type="non-terminal residue" evidence="2">
    <location>
        <position position="1"/>
    </location>
</feature>
<dbReference type="Gene3D" id="4.10.410.10">
    <property type="entry name" value="Pancreatic trypsin inhibitor Kunitz domain"/>
    <property type="match status" value="1"/>
</dbReference>
<dbReference type="GO" id="GO:0004867">
    <property type="term" value="F:serine-type endopeptidase inhibitor activity"/>
    <property type="evidence" value="ECO:0007669"/>
    <property type="project" value="InterPro"/>
</dbReference>
<accession>A0AAV5T7I4</accession>
<keyword evidence="3" id="KW-1185">Reference proteome</keyword>